<dbReference type="KEGG" id="tsa:AciPR4_3027"/>
<feature type="transmembrane region" description="Helical" evidence="1">
    <location>
        <begin position="12"/>
        <end position="29"/>
    </location>
</feature>
<keyword evidence="3" id="KW-1185">Reference proteome</keyword>
<gene>
    <name evidence="2" type="ordered locus">AciPR4_3027</name>
</gene>
<dbReference type="OrthoDB" id="116156at2"/>
<dbReference type="RefSeq" id="WP_013569517.1">
    <property type="nucleotide sequence ID" value="NC_014963.1"/>
</dbReference>
<dbReference type="HOGENOM" id="CLU_1228500_0_0_0"/>
<reference evidence="2 3" key="1">
    <citation type="journal article" date="2012" name="Stand. Genomic Sci.">
        <title>Complete genome sequence of Terriglobus saanensis type strain SP1PR4(T), an Acidobacteria from tundra soil.</title>
        <authorList>
            <person name="Rawat S.R."/>
            <person name="Mannisto M.K."/>
            <person name="Starovoytov V."/>
            <person name="Goodwin L."/>
            <person name="Nolan M."/>
            <person name="Hauser L."/>
            <person name="Land M."/>
            <person name="Davenport K.W."/>
            <person name="Woyke T."/>
            <person name="Haggblom M.M."/>
        </authorList>
    </citation>
    <scope>NUCLEOTIDE SEQUENCE</scope>
    <source>
        <strain evidence="3">ATCC BAA-1853 / DSM 23119 / SP1PR4</strain>
    </source>
</reference>
<evidence type="ECO:0000256" key="1">
    <source>
        <dbReference type="SAM" id="Phobius"/>
    </source>
</evidence>
<protein>
    <recommendedName>
        <fullName evidence="4">DUF4760 domain-containing protein</fullName>
    </recommendedName>
</protein>
<evidence type="ECO:0000313" key="2">
    <source>
        <dbReference type="EMBL" id="ADV83786.1"/>
    </source>
</evidence>
<keyword evidence="1" id="KW-0472">Membrane</keyword>
<keyword evidence="1" id="KW-1133">Transmembrane helix</keyword>
<evidence type="ECO:0000313" key="3">
    <source>
        <dbReference type="Proteomes" id="UP000006844"/>
    </source>
</evidence>
<dbReference type="STRING" id="401053.AciPR4_3027"/>
<name>E8V5W8_TERSS</name>
<dbReference type="eggNOG" id="ENOG5033UN9">
    <property type="taxonomic scope" value="Bacteria"/>
</dbReference>
<sequence length="206" mass="23839">MFIDWNEAQAIGTVALVVTSAAAIGYAGLQLRHERGYRAVSNLEKQLAFFHSDKFVSARRTLAQARIDPQGELLALDIEDPPVSAFEVLDFYEHLGLLIKKGHLETYDVWHTFYEWVQPVYADLRPITESKDSPWSDHYTDLRSLVREMDVIQKDRMRKQKSSQYKLWSRDRIAEHYRYEIEASGSSSSMRRLRRRNALVAASSNS</sequence>
<dbReference type="AlphaFoldDB" id="E8V5W8"/>
<dbReference type="EMBL" id="CP002467">
    <property type="protein sequence ID" value="ADV83786.1"/>
    <property type="molecule type" value="Genomic_DNA"/>
</dbReference>
<keyword evidence="1" id="KW-0812">Transmembrane</keyword>
<proteinExistence type="predicted"/>
<evidence type="ECO:0008006" key="4">
    <source>
        <dbReference type="Google" id="ProtNLM"/>
    </source>
</evidence>
<accession>E8V5W8</accession>
<dbReference type="Proteomes" id="UP000006844">
    <property type="component" value="Chromosome"/>
</dbReference>
<organism evidence="2 3">
    <name type="scientific">Terriglobus saanensis (strain ATCC BAA-1853 / DSM 23119 / SP1PR4)</name>
    <dbReference type="NCBI Taxonomy" id="401053"/>
    <lineage>
        <taxon>Bacteria</taxon>
        <taxon>Pseudomonadati</taxon>
        <taxon>Acidobacteriota</taxon>
        <taxon>Terriglobia</taxon>
        <taxon>Terriglobales</taxon>
        <taxon>Acidobacteriaceae</taxon>
        <taxon>Terriglobus</taxon>
    </lineage>
</organism>